<reference evidence="2" key="1">
    <citation type="submission" date="2019-08" db="EMBL/GenBank/DDBJ databases">
        <authorList>
            <person name="Kucharzyk K."/>
            <person name="Murdoch R.W."/>
            <person name="Higgins S."/>
            <person name="Loffler F."/>
        </authorList>
    </citation>
    <scope>NUCLEOTIDE SEQUENCE</scope>
</reference>
<evidence type="ECO:0000256" key="1">
    <source>
        <dbReference type="SAM" id="Phobius"/>
    </source>
</evidence>
<dbReference type="EMBL" id="VSSQ01080873">
    <property type="protein sequence ID" value="MPN29948.1"/>
    <property type="molecule type" value="Genomic_DNA"/>
</dbReference>
<keyword evidence="1" id="KW-1133">Transmembrane helix</keyword>
<dbReference type="AlphaFoldDB" id="A0A645GSX8"/>
<name>A0A645GSX8_9ZZZZ</name>
<keyword evidence="1" id="KW-0812">Transmembrane</keyword>
<keyword evidence="1" id="KW-0472">Membrane</keyword>
<comment type="caution">
    <text evidence="2">The sequence shown here is derived from an EMBL/GenBank/DDBJ whole genome shotgun (WGS) entry which is preliminary data.</text>
</comment>
<feature type="transmembrane region" description="Helical" evidence="1">
    <location>
        <begin position="12"/>
        <end position="35"/>
    </location>
</feature>
<accession>A0A645GSX8</accession>
<protein>
    <submittedName>
        <fullName evidence="2">Uncharacterized protein</fullName>
    </submittedName>
</protein>
<sequence>MSKKDDKLLKWSSIIATIGTVIIATTALITVYVTLKAWQIQREDARPYLSLKESPQVTVQKGVQFEFKFNNVGIHPAVNLSSQTVVFEQNLQQKPTHNERYDLVNEIPKDTSSSLVISLTPEEIEENAYYLVVLLQYIDPVIDRQYQQSLLFKWNGITEGKAQAIIHVQAQEKEKISRYLETNQINFN</sequence>
<evidence type="ECO:0000313" key="2">
    <source>
        <dbReference type="EMBL" id="MPN29948.1"/>
    </source>
</evidence>
<proteinExistence type="predicted"/>
<gene>
    <name evidence="2" type="ORF">SDC9_177405</name>
</gene>
<organism evidence="2">
    <name type="scientific">bioreactor metagenome</name>
    <dbReference type="NCBI Taxonomy" id="1076179"/>
    <lineage>
        <taxon>unclassified sequences</taxon>
        <taxon>metagenomes</taxon>
        <taxon>ecological metagenomes</taxon>
    </lineage>
</organism>